<evidence type="ECO:0000313" key="3">
    <source>
        <dbReference type="Proteomes" id="UP000199213"/>
    </source>
</evidence>
<keyword evidence="3" id="KW-1185">Reference proteome</keyword>
<proteinExistence type="predicted"/>
<evidence type="ECO:0000256" key="1">
    <source>
        <dbReference type="SAM" id="MobiDB-lite"/>
    </source>
</evidence>
<dbReference type="SUPFAM" id="SSF140453">
    <property type="entry name" value="EsxAB dimer-like"/>
    <property type="match status" value="1"/>
</dbReference>
<dbReference type="Proteomes" id="UP000199213">
    <property type="component" value="Unassembled WGS sequence"/>
</dbReference>
<feature type="region of interest" description="Disordered" evidence="1">
    <location>
        <begin position="1"/>
        <end position="23"/>
    </location>
</feature>
<dbReference type="RefSeq" id="WP_092629467.1">
    <property type="nucleotide sequence ID" value="NZ_FNFM01000009.1"/>
</dbReference>
<dbReference type="EMBL" id="FNFM01000009">
    <property type="protein sequence ID" value="SDK57147.1"/>
    <property type="molecule type" value="Genomic_DNA"/>
</dbReference>
<accession>A0A1G9CZP5</accession>
<organism evidence="2 3">
    <name type="scientific">Actinopolyspora mzabensis</name>
    <dbReference type="NCBI Taxonomy" id="995066"/>
    <lineage>
        <taxon>Bacteria</taxon>
        <taxon>Bacillati</taxon>
        <taxon>Actinomycetota</taxon>
        <taxon>Actinomycetes</taxon>
        <taxon>Actinopolysporales</taxon>
        <taxon>Actinopolysporaceae</taxon>
        <taxon>Actinopolyspora</taxon>
    </lineage>
</organism>
<dbReference type="OrthoDB" id="4562539at2"/>
<protein>
    <recommendedName>
        <fullName evidence="4">Excreted virulence factor EspC, type VII ESX diderm</fullName>
    </recommendedName>
</protein>
<reference evidence="3" key="1">
    <citation type="submission" date="2016-10" db="EMBL/GenBank/DDBJ databases">
        <authorList>
            <person name="Varghese N."/>
            <person name="Submissions S."/>
        </authorList>
    </citation>
    <scope>NUCLEOTIDE SEQUENCE [LARGE SCALE GENOMIC DNA]</scope>
    <source>
        <strain evidence="3">DSM 45460</strain>
    </source>
</reference>
<dbReference type="Gene3D" id="1.10.287.1060">
    <property type="entry name" value="ESAT-6-like"/>
    <property type="match status" value="1"/>
</dbReference>
<feature type="compositionally biased region" description="Basic and acidic residues" evidence="1">
    <location>
        <begin position="10"/>
        <end position="23"/>
    </location>
</feature>
<evidence type="ECO:0000313" key="2">
    <source>
        <dbReference type="EMBL" id="SDK57147.1"/>
    </source>
</evidence>
<evidence type="ECO:0008006" key="4">
    <source>
        <dbReference type="Google" id="ProtNLM"/>
    </source>
</evidence>
<name>A0A1G9CZP5_ACTMZ</name>
<sequence length="109" mass="12035">MTGFQSDLGKLTEHAGEFTEHAEQARRIRHELRTALEASGECWGSDEAGARFAELHLPGAERALRGLERLPDELAEMGTKLSEVADTYRRTDEAAAERLDGIDAGPERE</sequence>
<gene>
    <name evidence="2" type="ORF">SAMN04487820_109174</name>
</gene>
<dbReference type="InterPro" id="IPR036689">
    <property type="entry name" value="ESAT-6-like_sf"/>
</dbReference>
<dbReference type="AlphaFoldDB" id="A0A1G9CZP5"/>